<organism evidence="1 2">
    <name type="scientific">Taxus chinensis</name>
    <name type="common">Chinese yew</name>
    <name type="synonym">Taxus wallichiana var. chinensis</name>
    <dbReference type="NCBI Taxonomy" id="29808"/>
    <lineage>
        <taxon>Eukaryota</taxon>
        <taxon>Viridiplantae</taxon>
        <taxon>Streptophyta</taxon>
        <taxon>Embryophyta</taxon>
        <taxon>Tracheophyta</taxon>
        <taxon>Spermatophyta</taxon>
        <taxon>Pinopsida</taxon>
        <taxon>Pinidae</taxon>
        <taxon>Conifers II</taxon>
        <taxon>Cupressales</taxon>
        <taxon>Taxaceae</taxon>
        <taxon>Taxus</taxon>
    </lineage>
</organism>
<dbReference type="EMBL" id="JAHRHJ020000011">
    <property type="protein sequence ID" value="KAH9294671.1"/>
    <property type="molecule type" value="Genomic_DNA"/>
</dbReference>
<dbReference type="AlphaFoldDB" id="A0AA38FAM3"/>
<dbReference type="Proteomes" id="UP000824469">
    <property type="component" value="Unassembled WGS sequence"/>
</dbReference>
<accession>A0AA38FAM3</accession>
<name>A0AA38FAM3_TAXCH</name>
<evidence type="ECO:0000313" key="2">
    <source>
        <dbReference type="Proteomes" id="UP000824469"/>
    </source>
</evidence>
<reference evidence="1 2" key="1">
    <citation type="journal article" date="2021" name="Nat. Plants">
        <title>The Taxus genome provides insights into paclitaxel biosynthesis.</title>
        <authorList>
            <person name="Xiong X."/>
            <person name="Gou J."/>
            <person name="Liao Q."/>
            <person name="Li Y."/>
            <person name="Zhou Q."/>
            <person name="Bi G."/>
            <person name="Li C."/>
            <person name="Du R."/>
            <person name="Wang X."/>
            <person name="Sun T."/>
            <person name="Guo L."/>
            <person name="Liang H."/>
            <person name="Lu P."/>
            <person name="Wu Y."/>
            <person name="Zhang Z."/>
            <person name="Ro D.K."/>
            <person name="Shang Y."/>
            <person name="Huang S."/>
            <person name="Yan J."/>
        </authorList>
    </citation>
    <scope>NUCLEOTIDE SEQUENCE [LARGE SCALE GENOMIC DNA]</scope>
    <source>
        <strain evidence="1">Ta-2019</strain>
    </source>
</reference>
<keyword evidence="2" id="KW-1185">Reference proteome</keyword>
<comment type="caution">
    <text evidence="1">The sequence shown here is derived from an EMBL/GenBank/DDBJ whole genome shotgun (WGS) entry which is preliminary data.</text>
</comment>
<gene>
    <name evidence="1" type="ORF">KI387_038259</name>
</gene>
<sequence length="185" mass="21511">AYDQITGLQLKLTTTLSSLTRELKMWTECIQDIRLMSETNMQVLLANKVFDDPKNNLTKQWVFNIDWKMKVLDEAIDELRNMLQKGEAFQACIISEFQDLHCQLHKENSEEKYTVQEIKEKFKTFVKEDLFRSDTISKEKMEEICALQTSIKEANKGFLDNAGFGKDMEDCLGSWTHLPTPLFLG</sequence>
<proteinExistence type="predicted"/>
<evidence type="ECO:0000313" key="1">
    <source>
        <dbReference type="EMBL" id="KAH9294671.1"/>
    </source>
</evidence>
<protein>
    <submittedName>
        <fullName evidence="1">Uncharacterized protein</fullName>
    </submittedName>
</protein>
<feature type="non-terminal residue" evidence="1">
    <location>
        <position position="1"/>
    </location>
</feature>
<feature type="non-terminal residue" evidence="1">
    <location>
        <position position="185"/>
    </location>
</feature>